<feature type="region of interest" description="Disordered" evidence="1">
    <location>
        <begin position="79"/>
        <end position="99"/>
    </location>
</feature>
<proteinExistence type="predicted"/>
<organism evidence="3 4">
    <name type="scientific">Eimeria brunetti</name>
    <dbReference type="NCBI Taxonomy" id="51314"/>
    <lineage>
        <taxon>Eukaryota</taxon>
        <taxon>Sar</taxon>
        <taxon>Alveolata</taxon>
        <taxon>Apicomplexa</taxon>
        <taxon>Conoidasida</taxon>
        <taxon>Coccidia</taxon>
        <taxon>Eucoccidiorida</taxon>
        <taxon>Eimeriorina</taxon>
        <taxon>Eimeriidae</taxon>
        <taxon>Eimeria</taxon>
    </lineage>
</organism>
<dbReference type="SUPFAM" id="SSF47473">
    <property type="entry name" value="EF-hand"/>
    <property type="match status" value="1"/>
</dbReference>
<reference evidence="3" key="1">
    <citation type="submission" date="2013-10" db="EMBL/GenBank/DDBJ databases">
        <title>Genomic analysis of the causative agents of coccidiosis in chickens.</title>
        <authorList>
            <person name="Reid A.J."/>
            <person name="Blake D."/>
            <person name="Billington K."/>
            <person name="Browne H."/>
            <person name="Dunn M."/>
            <person name="Hung S."/>
            <person name="Kawahara F."/>
            <person name="Miranda-Saavedra D."/>
            <person name="Mourier T."/>
            <person name="Nagra H."/>
            <person name="Otto T.D."/>
            <person name="Rawlings N."/>
            <person name="Sanchez A."/>
            <person name="Sanders M."/>
            <person name="Subramaniam C."/>
            <person name="Tay Y."/>
            <person name="Dear P."/>
            <person name="Doerig C."/>
            <person name="Gruber A."/>
            <person name="Parkinson J."/>
            <person name="Shirley M."/>
            <person name="Wan K.L."/>
            <person name="Berriman M."/>
            <person name="Tomley F."/>
            <person name="Pain A."/>
        </authorList>
    </citation>
    <scope>NUCLEOTIDE SEQUENCE [LARGE SCALE GENOMIC DNA]</scope>
    <source>
        <strain evidence="3">Houghton</strain>
    </source>
</reference>
<dbReference type="InterPro" id="IPR011992">
    <property type="entry name" value="EF-hand-dom_pair"/>
</dbReference>
<feature type="domain" description="EF-hand" evidence="2">
    <location>
        <begin position="109"/>
        <end position="177"/>
    </location>
</feature>
<dbReference type="InterPro" id="IPR002048">
    <property type="entry name" value="EF_hand_dom"/>
</dbReference>
<dbReference type="Gene3D" id="1.10.238.10">
    <property type="entry name" value="EF-hand"/>
    <property type="match status" value="1"/>
</dbReference>
<evidence type="ECO:0000256" key="1">
    <source>
        <dbReference type="SAM" id="MobiDB-lite"/>
    </source>
</evidence>
<dbReference type="Proteomes" id="UP000030750">
    <property type="component" value="Unassembled WGS sequence"/>
</dbReference>
<dbReference type="VEuPathDB" id="ToxoDB:EBH_0029280"/>
<reference evidence="3" key="2">
    <citation type="submission" date="2013-10" db="EMBL/GenBank/DDBJ databases">
        <authorList>
            <person name="Aslett M."/>
        </authorList>
    </citation>
    <scope>NUCLEOTIDE SEQUENCE [LARGE SCALE GENOMIC DNA]</scope>
    <source>
        <strain evidence="3">Houghton</strain>
    </source>
</reference>
<keyword evidence="4" id="KW-1185">Reference proteome</keyword>
<evidence type="ECO:0000313" key="3">
    <source>
        <dbReference type="EMBL" id="CDJ49885.1"/>
    </source>
</evidence>
<sequence>MRLITASSAFNAAAGSIDVAEFLGRFKVVYSNSIREDPQSKTPWLRRAFHCIGKAILADKAEAASRHYEQQQLQQLQQLQQQQQQQEGQGPLIGDANSRRRSSAVRAVALFQKFKDYNEGGDGYLSYEDFVCGIKRLNIDEEELGFALTDAHLFRVAEAIDLTGSKRINYLEFLQAFHVVDSSSNNNLAEEVNK</sequence>
<gene>
    <name evidence="3" type="ORF">EBH_0029280</name>
</gene>
<protein>
    <submittedName>
        <fullName evidence="3">Serine/threonine protein phosphatase 5, putative</fullName>
    </submittedName>
</protein>
<dbReference type="GO" id="GO:0005509">
    <property type="term" value="F:calcium ion binding"/>
    <property type="evidence" value="ECO:0007669"/>
    <property type="project" value="InterPro"/>
</dbReference>
<dbReference type="EMBL" id="HG711922">
    <property type="protein sequence ID" value="CDJ49885.1"/>
    <property type="molecule type" value="Genomic_DNA"/>
</dbReference>
<dbReference type="OrthoDB" id="445564at2759"/>
<dbReference type="Pfam" id="PF13499">
    <property type="entry name" value="EF-hand_7"/>
    <property type="match status" value="1"/>
</dbReference>
<name>U6LQ16_9EIME</name>
<dbReference type="AlphaFoldDB" id="U6LQ16"/>
<evidence type="ECO:0000313" key="4">
    <source>
        <dbReference type="Proteomes" id="UP000030750"/>
    </source>
</evidence>
<accession>U6LQ16</accession>
<evidence type="ECO:0000259" key="2">
    <source>
        <dbReference type="Pfam" id="PF13499"/>
    </source>
</evidence>